<evidence type="ECO:0000256" key="11">
    <source>
        <dbReference type="RuleBase" id="RU362127"/>
    </source>
</evidence>
<dbReference type="GO" id="GO:0043541">
    <property type="term" value="C:UDP-N-acetylglucosamine transferase complex"/>
    <property type="evidence" value="ECO:0007669"/>
    <property type="project" value="TreeGrafter"/>
</dbReference>
<keyword evidence="7 11" id="KW-0256">Endoplasmic reticulum</keyword>
<dbReference type="GO" id="GO:0004577">
    <property type="term" value="F:N-acetylglucosaminyldiphosphodolichol N-acetylglucosaminyltransferase activity"/>
    <property type="evidence" value="ECO:0007669"/>
    <property type="project" value="TreeGrafter"/>
</dbReference>
<evidence type="ECO:0000256" key="3">
    <source>
        <dbReference type="ARBA" id="ARBA00009731"/>
    </source>
</evidence>
<comment type="subunit">
    <text evidence="4 11">Heterodimer with ALG13 to form a functional enzyme.</text>
</comment>
<proteinExistence type="inferred from homology"/>
<evidence type="ECO:0000256" key="1">
    <source>
        <dbReference type="ARBA" id="ARBA00004389"/>
    </source>
</evidence>
<keyword evidence="8" id="KW-1133">Transmembrane helix</keyword>
<evidence type="ECO:0000256" key="10">
    <source>
        <dbReference type="ARBA" id="ARBA00032062"/>
    </source>
</evidence>
<dbReference type="OrthoDB" id="17098at2759"/>
<dbReference type="GO" id="GO:0006488">
    <property type="term" value="P:dolichol-linked oligosaccharide biosynthetic process"/>
    <property type="evidence" value="ECO:0007669"/>
    <property type="project" value="InterPro"/>
</dbReference>
<dbReference type="PANTHER" id="PTHR12154:SF4">
    <property type="entry name" value="UDP-N-ACETYLGLUCOSAMINE TRANSFERASE SUBUNIT ALG14 HOMOLOG"/>
    <property type="match status" value="1"/>
</dbReference>
<comment type="similarity">
    <text evidence="3 11">Belongs to the ALG14 family.</text>
</comment>
<evidence type="ECO:0000256" key="5">
    <source>
        <dbReference type="ARBA" id="ARBA00017467"/>
    </source>
</evidence>
<accession>A0A4S4M587</accession>
<evidence type="ECO:0000313" key="13">
    <source>
        <dbReference type="Proteomes" id="UP000310158"/>
    </source>
</evidence>
<gene>
    <name evidence="11" type="primary">ALG14</name>
    <name evidence="12" type="ORF">EW146_g944</name>
</gene>
<evidence type="ECO:0000256" key="9">
    <source>
        <dbReference type="ARBA" id="ARBA00023136"/>
    </source>
</evidence>
<evidence type="ECO:0000313" key="12">
    <source>
        <dbReference type="EMBL" id="THH20396.1"/>
    </source>
</evidence>
<dbReference type="GO" id="GO:0031965">
    <property type="term" value="C:nuclear membrane"/>
    <property type="evidence" value="ECO:0007669"/>
    <property type="project" value="UniProtKB-SubCell"/>
</dbReference>
<sequence>MMSSLDFSRYTPRTYIVSQGDILSVQKAQALEFLKAGQVAVHQNNNDAIGGYSIITIPRARHVHQKLFQTPPTALFSLLVSIYHVTLAPLFSGSLSPPPISEVLILNGPGTCFVLCIAAYLNRFLGLPSPRLIYVESFARVRSLSLSGKLLRSVVDCFVVQWPDLLRDGGGRNMPRLVGLIVSLVVPVHCASSPVRYR</sequence>
<evidence type="ECO:0000256" key="4">
    <source>
        <dbReference type="ARBA" id="ARBA00011335"/>
    </source>
</evidence>
<keyword evidence="9" id="KW-0472">Membrane</keyword>
<dbReference type="Proteomes" id="UP000310158">
    <property type="component" value="Unassembled WGS sequence"/>
</dbReference>
<reference evidence="12 13" key="1">
    <citation type="submission" date="2019-02" db="EMBL/GenBank/DDBJ databases">
        <title>Genome sequencing of the rare red list fungi Bondarzewia mesenterica.</title>
        <authorList>
            <person name="Buettner E."/>
            <person name="Kellner H."/>
        </authorList>
    </citation>
    <scope>NUCLEOTIDE SEQUENCE [LARGE SCALE GENOMIC DNA]</scope>
    <source>
        <strain evidence="12 13">DSM 108281</strain>
    </source>
</reference>
<evidence type="ECO:0000256" key="6">
    <source>
        <dbReference type="ARBA" id="ARBA00022692"/>
    </source>
</evidence>
<keyword evidence="13" id="KW-1185">Reference proteome</keyword>
<dbReference type="AlphaFoldDB" id="A0A4S4M587"/>
<dbReference type="InterPro" id="IPR013969">
    <property type="entry name" value="Oligosacch_biosynth_Alg14"/>
</dbReference>
<comment type="caution">
    <text evidence="12">The sequence shown here is derived from an EMBL/GenBank/DDBJ whole genome shotgun (WGS) entry which is preliminary data.</text>
</comment>
<keyword evidence="6" id="KW-0812">Transmembrane</keyword>
<comment type="function">
    <text evidence="11">Involved in protein N-glycosylation. Essential for the second step of the dolichol-linked oligosaccharide pathway. Anchors the catalytic subunit ALG13 to the ER.</text>
</comment>
<protein>
    <recommendedName>
        <fullName evidence="5 11">UDP-N-acetylglucosamine transferase subunit ALG14</fullName>
    </recommendedName>
    <alternativeName>
        <fullName evidence="10 11">Asparagine-linked glycosylation protein 14</fullName>
    </alternativeName>
</protein>
<dbReference type="PANTHER" id="PTHR12154">
    <property type="entry name" value="GLYCOSYL TRANSFERASE-RELATED"/>
    <property type="match status" value="1"/>
</dbReference>
<dbReference type="Pfam" id="PF08660">
    <property type="entry name" value="Alg14"/>
    <property type="match status" value="1"/>
</dbReference>
<evidence type="ECO:0000256" key="8">
    <source>
        <dbReference type="ARBA" id="ARBA00022989"/>
    </source>
</evidence>
<evidence type="ECO:0000256" key="7">
    <source>
        <dbReference type="ARBA" id="ARBA00022824"/>
    </source>
</evidence>
<dbReference type="EMBL" id="SGPL01000022">
    <property type="protein sequence ID" value="THH20396.1"/>
    <property type="molecule type" value="Genomic_DNA"/>
</dbReference>
<comment type="subcellular location">
    <subcellularLocation>
        <location evidence="1 11">Endoplasmic reticulum membrane</location>
        <topology evidence="1 11">Single-pass membrane protein</topology>
    </subcellularLocation>
    <subcellularLocation>
        <location evidence="2">Nucleus membrane</location>
        <topology evidence="2">Single-pass membrane protein</topology>
    </subcellularLocation>
</comment>
<evidence type="ECO:0000256" key="2">
    <source>
        <dbReference type="ARBA" id="ARBA00004590"/>
    </source>
</evidence>
<name>A0A4S4M587_9AGAM</name>
<organism evidence="12 13">
    <name type="scientific">Bondarzewia mesenterica</name>
    <dbReference type="NCBI Taxonomy" id="1095465"/>
    <lineage>
        <taxon>Eukaryota</taxon>
        <taxon>Fungi</taxon>
        <taxon>Dikarya</taxon>
        <taxon>Basidiomycota</taxon>
        <taxon>Agaricomycotina</taxon>
        <taxon>Agaricomycetes</taxon>
        <taxon>Russulales</taxon>
        <taxon>Bondarzewiaceae</taxon>
        <taxon>Bondarzewia</taxon>
    </lineage>
</organism>